<evidence type="ECO:0000256" key="3">
    <source>
        <dbReference type="ARBA" id="ARBA00013070"/>
    </source>
</evidence>
<dbReference type="Proteomes" id="UP000237749">
    <property type="component" value="Unassembled WGS sequence"/>
</dbReference>
<dbReference type="GO" id="GO:0019546">
    <property type="term" value="P:L-arginine deiminase pathway"/>
    <property type="evidence" value="ECO:0007669"/>
    <property type="project" value="TreeGrafter"/>
</dbReference>
<keyword evidence="12" id="KW-1185">Reference proteome</keyword>
<dbReference type="OrthoDB" id="9766717at2"/>
<dbReference type="FunFam" id="3.40.1160.10:FF:000007">
    <property type="entry name" value="Carbamate kinase"/>
    <property type="match status" value="1"/>
</dbReference>
<dbReference type="RefSeq" id="WP_104433798.1">
    <property type="nucleotide sequence ID" value="NZ_PTJA01000001.1"/>
</dbReference>
<comment type="similarity">
    <text evidence="2 9">Belongs to the carbamate kinase family.</text>
</comment>
<dbReference type="Gene3D" id="3.40.1160.10">
    <property type="entry name" value="Acetylglutamate kinase-like"/>
    <property type="match status" value="1"/>
</dbReference>
<evidence type="ECO:0000256" key="8">
    <source>
        <dbReference type="NCBIfam" id="TIGR00746"/>
    </source>
</evidence>
<evidence type="ECO:0000256" key="1">
    <source>
        <dbReference type="ARBA" id="ARBA00005118"/>
    </source>
</evidence>
<gene>
    <name evidence="11" type="ORF">BXY41_101278</name>
</gene>
<evidence type="ECO:0000259" key="10">
    <source>
        <dbReference type="Pfam" id="PF00696"/>
    </source>
</evidence>
<protein>
    <recommendedName>
        <fullName evidence="3 8">Carbamate kinase</fullName>
    </recommendedName>
</protein>
<dbReference type="PANTHER" id="PTHR30409">
    <property type="entry name" value="CARBAMATE KINASE"/>
    <property type="match status" value="1"/>
</dbReference>
<keyword evidence="5 9" id="KW-0808">Transferase</keyword>
<organism evidence="11 12">
    <name type="scientific">Lacrimispora xylanisolvens</name>
    <dbReference type="NCBI Taxonomy" id="384636"/>
    <lineage>
        <taxon>Bacteria</taxon>
        <taxon>Bacillati</taxon>
        <taxon>Bacillota</taxon>
        <taxon>Clostridia</taxon>
        <taxon>Lachnospirales</taxon>
        <taxon>Lachnospiraceae</taxon>
        <taxon>Lacrimispora</taxon>
    </lineage>
</organism>
<dbReference type="CDD" id="cd04235">
    <property type="entry name" value="AAK_CK"/>
    <property type="match status" value="1"/>
</dbReference>
<evidence type="ECO:0000256" key="9">
    <source>
        <dbReference type="PIRNR" id="PIRNR000723"/>
    </source>
</evidence>
<evidence type="ECO:0000256" key="6">
    <source>
        <dbReference type="ARBA" id="ARBA00022777"/>
    </source>
</evidence>
<feature type="domain" description="Aspartate/glutamate/uridylate kinase" evidence="10">
    <location>
        <begin position="2"/>
        <end position="291"/>
    </location>
</feature>
<sequence>MKRIVIALGGNALGNTSEEQLERVRITAKAVVDIVKAGYEVVVCHGNGPQVGMINLAFEKGHEAGIVPEMHLPECTAMSQGYIGYHLQQAIDQELVKKQIQDTVVITMLTQVIVDEKDPAFNNQTKPIGRYYDEAEAGRLMAETGQKYVEDSGRGYRRVVASPQPVSIYERISLNTLINAHHVVIAGGGGGIPVVKEPDGSYHGVAAVVDKDLAAEKLAELVNADAFVILTAVDKVSIRFGKPDQEDLSEITLSQAEQYIKEGHFAAGSMLPKVKAAMKFIEQKKEGVSIICSLEKAAEALSGKTGTRIVNK</sequence>
<evidence type="ECO:0000256" key="2">
    <source>
        <dbReference type="ARBA" id="ARBA00011066"/>
    </source>
</evidence>
<dbReference type="PIRSF" id="PIRSF000723">
    <property type="entry name" value="Carbamate_kin"/>
    <property type="match status" value="1"/>
</dbReference>
<dbReference type="NCBIfam" id="NF009007">
    <property type="entry name" value="PRK12352.1"/>
    <property type="match status" value="1"/>
</dbReference>
<accession>A0A2S6HYH3</accession>
<proteinExistence type="inferred from homology"/>
<keyword evidence="6 9" id="KW-0418">Kinase</keyword>
<keyword evidence="4" id="KW-0056">Arginine metabolism</keyword>
<evidence type="ECO:0000256" key="4">
    <source>
        <dbReference type="ARBA" id="ARBA00022503"/>
    </source>
</evidence>
<dbReference type="AlphaFoldDB" id="A0A2S6HYH3"/>
<dbReference type="UniPathway" id="UPA00996">
    <property type="reaction ID" value="UER00366"/>
</dbReference>
<dbReference type="InterPro" id="IPR003964">
    <property type="entry name" value="Carb_kinase"/>
</dbReference>
<dbReference type="Pfam" id="PF00696">
    <property type="entry name" value="AA_kinase"/>
    <property type="match status" value="1"/>
</dbReference>
<dbReference type="InterPro" id="IPR036393">
    <property type="entry name" value="AceGlu_kinase-like_sf"/>
</dbReference>
<dbReference type="InterPro" id="IPR001048">
    <property type="entry name" value="Asp/Glu/Uridylate_kinase"/>
</dbReference>
<dbReference type="GO" id="GO:0008804">
    <property type="term" value="F:carbamate kinase activity"/>
    <property type="evidence" value="ECO:0007669"/>
    <property type="project" value="UniProtKB-UniRule"/>
</dbReference>
<dbReference type="NCBIfam" id="TIGR00746">
    <property type="entry name" value="arcC"/>
    <property type="match status" value="1"/>
</dbReference>
<dbReference type="PRINTS" id="PR01469">
    <property type="entry name" value="CARBMTKINASE"/>
</dbReference>
<reference evidence="11 12" key="1">
    <citation type="submission" date="2018-02" db="EMBL/GenBank/DDBJ databases">
        <title>Genomic Encyclopedia of Archaeal and Bacterial Type Strains, Phase II (KMG-II): from individual species to whole genera.</title>
        <authorList>
            <person name="Goeker M."/>
        </authorList>
    </citation>
    <scope>NUCLEOTIDE SEQUENCE [LARGE SCALE GENOMIC DNA]</scope>
    <source>
        <strain evidence="11 12">DSM 3808</strain>
    </source>
</reference>
<dbReference type="PANTHER" id="PTHR30409:SF1">
    <property type="entry name" value="CARBAMATE KINASE-RELATED"/>
    <property type="match status" value="1"/>
</dbReference>
<dbReference type="SUPFAM" id="SSF53633">
    <property type="entry name" value="Carbamate kinase-like"/>
    <property type="match status" value="1"/>
</dbReference>
<comment type="pathway">
    <text evidence="1">Metabolic intermediate metabolism; carbamoyl phosphate degradation; CO(2) and NH(3) from carbamoyl phosphate: step 1/1.</text>
</comment>
<evidence type="ECO:0000313" key="12">
    <source>
        <dbReference type="Proteomes" id="UP000237749"/>
    </source>
</evidence>
<comment type="caution">
    <text evidence="11">The sequence shown here is derived from an EMBL/GenBank/DDBJ whole genome shotgun (WGS) entry which is preliminary data.</text>
</comment>
<evidence type="ECO:0000256" key="7">
    <source>
        <dbReference type="ARBA" id="ARBA00048467"/>
    </source>
</evidence>
<comment type="catalytic activity">
    <reaction evidence="7">
        <text>hydrogencarbonate + NH4(+) + ATP = carbamoyl phosphate + ADP + H2O + H(+)</text>
        <dbReference type="Rhea" id="RHEA:10152"/>
        <dbReference type="ChEBI" id="CHEBI:15377"/>
        <dbReference type="ChEBI" id="CHEBI:15378"/>
        <dbReference type="ChEBI" id="CHEBI:17544"/>
        <dbReference type="ChEBI" id="CHEBI:28938"/>
        <dbReference type="ChEBI" id="CHEBI:30616"/>
        <dbReference type="ChEBI" id="CHEBI:58228"/>
        <dbReference type="ChEBI" id="CHEBI:456216"/>
        <dbReference type="EC" id="2.7.2.2"/>
    </reaction>
</comment>
<dbReference type="EMBL" id="PTJA01000001">
    <property type="protein sequence ID" value="PPK83215.1"/>
    <property type="molecule type" value="Genomic_DNA"/>
</dbReference>
<evidence type="ECO:0000313" key="11">
    <source>
        <dbReference type="EMBL" id="PPK83215.1"/>
    </source>
</evidence>
<name>A0A2S6HYH3_9FIRM</name>
<evidence type="ECO:0000256" key="5">
    <source>
        <dbReference type="ARBA" id="ARBA00022679"/>
    </source>
</evidence>
<dbReference type="GO" id="GO:0005829">
    <property type="term" value="C:cytosol"/>
    <property type="evidence" value="ECO:0007669"/>
    <property type="project" value="TreeGrafter"/>
</dbReference>